<sequence length="369" mass="40585">MSFSRLIGATAPRAVIAAAFAAALGGAAMAQEVHIYNWSDYIDPTILDDFTKETGIKVVYDVFDSNEMVETKMLAGGSGYDIVVPTDRNMQRLIEAGVFQPLDKAKIPNLQYAWPAIYERLATYDPGNQYAVNYMWGTTGIGYNKKMIADRMADAPVNSMDMIFKPEVAAKFADCGIYVLDSADDVMPAALNYLGLPADSKKTEDLEKAAELLSSVKPYIRKFHSSEFIEALANGDACIAFGFSGDILQARDRAVEAGNGIEIAYTIPKEGALLWMDSMVIPKDAPNPDAAYAFINYLQKPEVIAKATNYVNYPNGNLESQKFVNKEILDDPTIYPSADVLAKLYTTTPNDPKVQRVVTRLWTRIKSGT</sequence>
<dbReference type="PIRSF" id="PIRSF019574">
    <property type="entry name" value="Periplasmic_polyamine_BP"/>
    <property type="match status" value="1"/>
</dbReference>
<accession>A0A7W9FL68</accession>
<gene>
    <name evidence="7" type="ORF">GGQ63_001376</name>
</gene>
<evidence type="ECO:0000256" key="5">
    <source>
        <dbReference type="PIRNR" id="PIRNR019574"/>
    </source>
</evidence>
<dbReference type="CDD" id="cd13659">
    <property type="entry name" value="PBP2_PotF"/>
    <property type="match status" value="1"/>
</dbReference>
<dbReference type="AlphaFoldDB" id="A0A7W9FL68"/>
<evidence type="ECO:0000256" key="2">
    <source>
        <dbReference type="ARBA" id="ARBA00022448"/>
    </source>
</evidence>
<organism evidence="7 8">
    <name type="scientific">Prosthecomicrobium pneumaticum</name>
    <dbReference type="NCBI Taxonomy" id="81895"/>
    <lineage>
        <taxon>Bacteria</taxon>
        <taxon>Pseudomonadati</taxon>
        <taxon>Pseudomonadota</taxon>
        <taxon>Alphaproteobacteria</taxon>
        <taxon>Hyphomicrobiales</taxon>
        <taxon>Kaistiaceae</taxon>
        <taxon>Prosthecomicrobium</taxon>
    </lineage>
</organism>
<dbReference type="RefSeq" id="WP_183853870.1">
    <property type="nucleotide sequence ID" value="NZ_JACHOO010000002.1"/>
</dbReference>
<comment type="function">
    <text evidence="5">Required for the activity of the bacterial periplasmic transport system of putrescine.</text>
</comment>
<comment type="similarity">
    <text evidence="5">Belongs to the bacterial solute-binding protein PotD/PotF family.</text>
</comment>
<dbReference type="Pfam" id="PF13416">
    <property type="entry name" value="SBP_bac_8"/>
    <property type="match status" value="1"/>
</dbReference>
<dbReference type="GO" id="GO:0042597">
    <property type="term" value="C:periplasmic space"/>
    <property type="evidence" value="ECO:0007669"/>
    <property type="project" value="UniProtKB-SubCell"/>
</dbReference>
<evidence type="ECO:0000256" key="1">
    <source>
        <dbReference type="ARBA" id="ARBA00004418"/>
    </source>
</evidence>
<dbReference type="GO" id="GO:0019808">
    <property type="term" value="F:polyamine binding"/>
    <property type="evidence" value="ECO:0007669"/>
    <property type="project" value="InterPro"/>
</dbReference>
<dbReference type="InterPro" id="IPR006059">
    <property type="entry name" value="SBP"/>
</dbReference>
<dbReference type="EMBL" id="JACHOO010000002">
    <property type="protein sequence ID" value="MBB5752324.1"/>
    <property type="molecule type" value="Genomic_DNA"/>
</dbReference>
<evidence type="ECO:0000256" key="6">
    <source>
        <dbReference type="SAM" id="SignalP"/>
    </source>
</evidence>
<dbReference type="PRINTS" id="PR00909">
    <property type="entry name" value="SPERMDNBNDNG"/>
</dbReference>
<reference evidence="7 8" key="1">
    <citation type="submission" date="2020-08" db="EMBL/GenBank/DDBJ databases">
        <title>Genomic Encyclopedia of Type Strains, Phase IV (KMG-IV): sequencing the most valuable type-strain genomes for metagenomic binning, comparative biology and taxonomic classification.</title>
        <authorList>
            <person name="Goeker M."/>
        </authorList>
    </citation>
    <scope>NUCLEOTIDE SEQUENCE [LARGE SCALE GENOMIC DNA]</scope>
    <source>
        <strain evidence="7 8">DSM 16268</strain>
    </source>
</reference>
<keyword evidence="3 6" id="KW-0732">Signal</keyword>
<protein>
    <recommendedName>
        <fullName evidence="5">Putrescine-binding periplasmic protein</fullName>
    </recommendedName>
</protein>
<keyword evidence="2 5" id="KW-0813">Transport</keyword>
<keyword evidence="4 5" id="KW-0574">Periplasm</keyword>
<dbReference type="PANTHER" id="PTHR30222:SF12">
    <property type="entry name" value="NORSPERMIDINE SENSOR"/>
    <property type="match status" value="1"/>
</dbReference>
<proteinExistence type="inferred from homology"/>
<evidence type="ECO:0000256" key="3">
    <source>
        <dbReference type="ARBA" id="ARBA00022729"/>
    </source>
</evidence>
<dbReference type="GO" id="GO:0015846">
    <property type="term" value="P:polyamine transport"/>
    <property type="evidence" value="ECO:0007669"/>
    <property type="project" value="InterPro"/>
</dbReference>
<evidence type="ECO:0000256" key="4">
    <source>
        <dbReference type="ARBA" id="ARBA00022764"/>
    </source>
</evidence>
<dbReference type="Proteomes" id="UP000523821">
    <property type="component" value="Unassembled WGS sequence"/>
</dbReference>
<keyword evidence="8" id="KW-1185">Reference proteome</keyword>
<dbReference type="PANTHER" id="PTHR30222">
    <property type="entry name" value="SPERMIDINE/PUTRESCINE-BINDING PERIPLASMIC PROTEIN"/>
    <property type="match status" value="1"/>
</dbReference>
<comment type="subcellular location">
    <subcellularLocation>
        <location evidence="1 5">Periplasm</location>
    </subcellularLocation>
</comment>
<name>A0A7W9FL68_9HYPH</name>
<evidence type="ECO:0000313" key="7">
    <source>
        <dbReference type="EMBL" id="MBB5752324.1"/>
    </source>
</evidence>
<feature type="chain" id="PRO_5031314435" description="Putrescine-binding periplasmic protein" evidence="6">
    <location>
        <begin position="31"/>
        <end position="369"/>
    </location>
</feature>
<dbReference type="Gene3D" id="3.40.190.10">
    <property type="entry name" value="Periplasmic binding protein-like II"/>
    <property type="match status" value="2"/>
</dbReference>
<comment type="caution">
    <text evidence="7">The sequence shown here is derived from an EMBL/GenBank/DDBJ whole genome shotgun (WGS) entry which is preliminary data.</text>
</comment>
<dbReference type="SUPFAM" id="SSF53850">
    <property type="entry name" value="Periplasmic binding protein-like II"/>
    <property type="match status" value="1"/>
</dbReference>
<feature type="signal peptide" evidence="6">
    <location>
        <begin position="1"/>
        <end position="30"/>
    </location>
</feature>
<dbReference type="InterPro" id="IPR001188">
    <property type="entry name" value="Sperm_putr-bd"/>
</dbReference>
<evidence type="ECO:0000313" key="8">
    <source>
        <dbReference type="Proteomes" id="UP000523821"/>
    </source>
</evidence>